<dbReference type="GO" id="GO:0005634">
    <property type="term" value="C:nucleus"/>
    <property type="evidence" value="ECO:0007669"/>
    <property type="project" value="TreeGrafter"/>
</dbReference>
<evidence type="ECO:0000313" key="3">
    <source>
        <dbReference type="Proteomes" id="UP000623129"/>
    </source>
</evidence>
<sequence>MQRTRFSSLLLFFEKPGRGCIGSFSSLLPHAVSFSSFSFSFPMAPTLLTYKNTVAPAAAPTPAAPATSKFPSKPGGSSPPSLLLRLRLNHQSKERRGCTLRKMNRLKSSSQLDGMNVTPNLSVTITASGGILGCAEEVNCLIGSLQEAVHTRFKHSLGVYWLASESVQSLKKYQGSELDIDNFDMQTVQVAVS</sequence>
<dbReference type="PANTHER" id="PTHR11373">
    <property type="entry name" value="DEOXYNUCLEOSIDE TRIPHOSPHATE TRIPHOSPHOHYDROLASE"/>
    <property type="match status" value="1"/>
</dbReference>
<dbReference type="Proteomes" id="UP000623129">
    <property type="component" value="Unassembled WGS sequence"/>
</dbReference>
<comment type="caution">
    <text evidence="2">The sequence shown here is derived from an EMBL/GenBank/DDBJ whole genome shotgun (WGS) entry which is preliminary data.</text>
</comment>
<dbReference type="SUPFAM" id="SSF109604">
    <property type="entry name" value="HD-domain/PDEase-like"/>
    <property type="match status" value="1"/>
</dbReference>
<accession>A0A833QN18</accession>
<dbReference type="GO" id="GO:0008832">
    <property type="term" value="F:dGTPase activity"/>
    <property type="evidence" value="ECO:0007669"/>
    <property type="project" value="TreeGrafter"/>
</dbReference>
<gene>
    <name evidence="2" type="ORF">FCM35_KLT04801</name>
</gene>
<dbReference type="EMBL" id="SWLB01000014">
    <property type="protein sequence ID" value="KAF3329470.1"/>
    <property type="molecule type" value="Genomic_DNA"/>
</dbReference>
<dbReference type="GO" id="GO:0006203">
    <property type="term" value="P:dGTP catabolic process"/>
    <property type="evidence" value="ECO:0007669"/>
    <property type="project" value="TreeGrafter"/>
</dbReference>
<dbReference type="Gene3D" id="1.10.3210.10">
    <property type="entry name" value="Hypothetical protein af1432"/>
    <property type="match status" value="1"/>
</dbReference>
<organism evidence="2 3">
    <name type="scientific">Carex littledalei</name>
    <dbReference type="NCBI Taxonomy" id="544730"/>
    <lineage>
        <taxon>Eukaryota</taxon>
        <taxon>Viridiplantae</taxon>
        <taxon>Streptophyta</taxon>
        <taxon>Embryophyta</taxon>
        <taxon>Tracheophyta</taxon>
        <taxon>Spermatophyta</taxon>
        <taxon>Magnoliopsida</taxon>
        <taxon>Liliopsida</taxon>
        <taxon>Poales</taxon>
        <taxon>Cyperaceae</taxon>
        <taxon>Cyperoideae</taxon>
        <taxon>Cariceae</taxon>
        <taxon>Carex</taxon>
        <taxon>Carex subgen. Euthyceras</taxon>
    </lineage>
</organism>
<dbReference type="InterPro" id="IPR050135">
    <property type="entry name" value="dGTPase-like"/>
</dbReference>
<reference evidence="2" key="1">
    <citation type="submission" date="2020-01" db="EMBL/GenBank/DDBJ databases">
        <title>Genome sequence of Kobresia littledalei, the first chromosome-level genome in the family Cyperaceae.</title>
        <authorList>
            <person name="Qu G."/>
        </authorList>
    </citation>
    <scope>NUCLEOTIDE SEQUENCE</scope>
    <source>
        <strain evidence="2">C.B.Clarke</strain>
        <tissue evidence="2">Leaf</tissue>
    </source>
</reference>
<proteinExistence type="predicted"/>
<keyword evidence="3" id="KW-1185">Reference proteome</keyword>
<dbReference type="PANTHER" id="PTHR11373:SF4">
    <property type="entry name" value="DEOXYNUCLEOSIDE TRIPHOSPHATE TRIPHOSPHOHYDROLASE SAMHD1"/>
    <property type="match status" value="1"/>
</dbReference>
<dbReference type="OrthoDB" id="9991235at2759"/>
<keyword evidence="2" id="KW-0378">Hydrolase</keyword>
<evidence type="ECO:0000313" key="2">
    <source>
        <dbReference type="EMBL" id="KAF3329470.1"/>
    </source>
</evidence>
<evidence type="ECO:0000256" key="1">
    <source>
        <dbReference type="SAM" id="MobiDB-lite"/>
    </source>
</evidence>
<feature type="region of interest" description="Disordered" evidence="1">
    <location>
        <begin position="61"/>
        <end position="81"/>
    </location>
</feature>
<name>A0A833QN18_9POAL</name>
<dbReference type="AlphaFoldDB" id="A0A833QN18"/>
<protein>
    <submittedName>
        <fullName evidence="2">Deoxynucleoside triphosphate triphosphohydrolase SAMHD1 isoform X2</fullName>
    </submittedName>
</protein>